<dbReference type="AlphaFoldDB" id="A0A5B7D6J4"/>
<evidence type="ECO:0000256" key="3">
    <source>
        <dbReference type="ARBA" id="ARBA00022630"/>
    </source>
</evidence>
<dbReference type="SUPFAM" id="SSF54373">
    <property type="entry name" value="FAD-linked reductases, C-terminal domain"/>
    <property type="match status" value="1"/>
</dbReference>
<protein>
    <submittedName>
        <fullName evidence="6">L-sorbose 1-dehydrogenase</fullName>
    </submittedName>
</protein>
<feature type="domain" description="Glucose-methanol-choline oxidoreductase N-terminal" evidence="5">
    <location>
        <begin position="14"/>
        <end position="28"/>
    </location>
</feature>
<dbReference type="InterPro" id="IPR012132">
    <property type="entry name" value="GMC_OxRdtase"/>
</dbReference>
<reference evidence="6 7" key="1">
    <citation type="submission" date="2019-05" db="EMBL/GenBank/DDBJ databases">
        <title>Another draft genome of Portunus trituberculatus and its Hox gene families provides insights of decapod evolution.</title>
        <authorList>
            <person name="Jeong J.-H."/>
            <person name="Song I."/>
            <person name="Kim S."/>
            <person name="Choi T."/>
            <person name="Kim D."/>
            <person name="Ryu S."/>
            <person name="Kim W."/>
        </authorList>
    </citation>
    <scope>NUCLEOTIDE SEQUENCE [LARGE SCALE GENOMIC DNA]</scope>
    <source>
        <tissue evidence="6">Muscle</tissue>
    </source>
</reference>
<evidence type="ECO:0000256" key="1">
    <source>
        <dbReference type="ARBA" id="ARBA00001974"/>
    </source>
</evidence>
<dbReference type="GO" id="GO:0050660">
    <property type="term" value="F:flavin adenine dinucleotide binding"/>
    <property type="evidence" value="ECO:0007669"/>
    <property type="project" value="InterPro"/>
</dbReference>
<evidence type="ECO:0000259" key="5">
    <source>
        <dbReference type="PROSITE" id="PS00624"/>
    </source>
</evidence>
<evidence type="ECO:0000256" key="4">
    <source>
        <dbReference type="ARBA" id="ARBA00022827"/>
    </source>
</evidence>
<organism evidence="6 7">
    <name type="scientific">Portunus trituberculatus</name>
    <name type="common">Swimming crab</name>
    <name type="synonym">Neptunus trituberculatus</name>
    <dbReference type="NCBI Taxonomy" id="210409"/>
    <lineage>
        <taxon>Eukaryota</taxon>
        <taxon>Metazoa</taxon>
        <taxon>Ecdysozoa</taxon>
        <taxon>Arthropoda</taxon>
        <taxon>Crustacea</taxon>
        <taxon>Multicrustacea</taxon>
        <taxon>Malacostraca</taxon>
        <taxon>Eumalacostraca</taxon>
        <taxon>Eucarida</taxon>
        <taxon>Decapoda</taxon>
        <taxon>Pleocyemata</taxon>
        <taxon>Brachyura</taxon>
        <taxon>Eubrachyura</taxon>
        <taxon>Portunoidea</taxon>
        <taxon>Portunidae</taxon>
        <taxon>Portuninae</taxon>
        <taxon>Portunus</taxon>
    </lineage>
</organism>
<comment type="caution">
    <text evidence="6">The sequence shown here is derived from an EMBL/GenBank/DDBJ whole genome shotgun (WGS) entry which is preliminary data.</text>
</comment>
<dbReference type="GO" id="GO:0016614">
    <property type="term" value="F:oxidoreductase activity, acting on CH-OH group of donors"/>
    <property type="evidence" value="ECO:0007669"/>
    <property type="project" value="InterPro"/>
</dbReference>
<dbReference type="PANTHER" id="PTHR11552">
    <property type="entry name" value="GLUCOSE-METHANOL-CHOLINE GMC OXIDOREDUCTASE"/>
    <property type="match status" value="1"/>
</dbReference>
<evidence type="ECO:0000313" key="6">
    <source>
        <dbReference type="EMBL" id="MPC16806.1"/>
    </source>
</evidence>
<comment type="cofactor">
    <cofactor evidence="1">
        <name>FAD</name>
        <dbReference type="ChEBI" id="CHEBI:57692"/>
    </cofactor>
</comment>
<dbReference type="InterPro" id="IPR036188">
    <property type="entry name" value="FAD/NAD-bd_sf"/>
</dbReference>
<comment type="similarity">
    <text evidence="2">Belongs to the GMC oxidoreductase family.</text>
</comment>
<evidence type="ECO:0000256" key="2">
    <source>
        <dbReference type="ARBA" id="ARBA00010790"/>
    </source>
</evidence>
<dbReference type="EMBL" id="VSRR010000539">
    <property type="protein sequence ID" value="MPC16806.1"/>
    <property type="molecule type" value="Genomic_DNA"/>
</dbReference>
<dbReference type="InterPro" id="IPR000172">
    <property type="entry name" value="GMC_OxRdtase_N"/>
</dbReference>
<name>A0A5B7D6J4_PORTR</name>
<dbReference type="Gene3D" id="3.30.560.10">
    <property type="entry name" value="Glucose Oxidase, domain 3"/>
    <property type="match status" value="1"/>
</dbReference>
<dbReference type="Pfam" id="PF00732">
    <property type="entry name" value="GMC_oxred_N"/>
    <property type="match status" value="1"/>
</dbReference>
<dbReference type="Gene3D" id="3.50.50.60">
    <property type="entry name" value="FAD/NAD(P)-binding domain"/>
    <property type="match status" value="1"/>
</dbReference>
<keyword evidence="4" id="KW-0274">FAD</keyword>
<sequence>MEVGARREVILSAGSIASPKLLMLSGVGPRYHLQHHQIPVVADLPGVGQNVHDHVEVLGLSWTTEESVSFTSLFDTFGPSSILQYKLSRKGPLGTAPLNFLNAWVKVMPEGDRMWPDIQVFFNSATFAYDKGTLNPALWGLDMRKFYEYAAEIYGREGFTIRPILLRPKSRGTITLRSRNPDDYPDIDPQLLSDPGDVKTLVEGYKLRQAVFQKIIMQRQNERGERRIYYNQCVVCWSASFTASRIDGQRESRDANILPPQS</sequence>
<keyword evidence="3" id="KW-0285">Flavoprotein</keyword>
<proteinExistence type="inferred from homology"/>
<accession>A0A5B7D6J4</accession>
<dbReference type="OrthoDB" id="269227at2759"/>
<dbReference type="PANTHER" id="PTHR11552:SF147">
    <property type="entry name" value="CHOLINE DEHYDROGENASE, MITOCHONDRIAL"/>
    <property type="match status" value="1"/>
</dbReference>
<dbReference type="Pfam" id="PF05199">
    <property type="entry name" value="GMC_oxred_C"/>
    <property type="match status" value="1"/>
</dbReference>
<dbReference type="InterPro" id="IPR007867">
    <property type="entry name" value="GMC_OxRtase_C"/>
</dbReference>
<dbReference type="Proteomes" id="UP000324222">
    <property type="component" value="Unassembled WGS sequence"/>
</dbReference>
<dbReference type="PROSITE" id="PS00624">
    <property type="entry name" value="GMC_OXRED_2"/>
    <property type="match status" value="1"/>
</dbReference>
<evidence type="ECO:0000313" key="7">
    <source>
        <dbReference type="Proteomes" id="UP000324222"/>
    </source>
</evidence>
<gene>
    <name evidence="6" type="primary">SDH</name>
    <name evidence="6" type="ORF">E2C01_009643</name>
</gene>
<keyword evidence="7" id="KW-1185">Reference proteome</keyword>
<dbReference type="SUPFAM" id="SSF51905">
    <property type="entry name" value="FAD/NAD(P)-binding domain"/>
    <property type="match status" value="1"/>
</dbReference>